<dbReference type="SUPFAM" id="SSF81383">
    <property type="entry name" value="F-box domain"/>
    <property type="match status" value="1"/>
</dbReference>
<dbReference type="InterPro" id="IPR011043">
    <property type="entry name" value="Gal_Oxase/kelch_b-propeller"/>
</dbReference>
<dbReference type="InterPro" id="IPR036047">
    <property type="entry name" value="F-box-like_dom_sf"/>
</dbReference>
<dbReference type="Pfam" id="PF03478">
    <property type="entry name" value="Beta-prop_KIB1-4"/>
    <property type="match status" value="1"/>
</dbReference>
<feature type="domain" description="KIB1-4 beta-propeller" evidence="2">
    <location>
        <begin position="63"/>
        <end position="297"/>
    </location>
</feature>
<reference evidence="3 4" key="1">
    <citation type="submission" date="2020-02" db="EMBL/GenBank/DDBJ databases">
        <authorList>
            <person name="Ma Q."/>
            <person name="Huang Y."/>
            <person name="Song X."/>
            <person name="Pei D."/>
        </authorList>
    </citation>
    <scope>NUCLEOTIDE SEQUENCE [LARGE SCALE GENOMIC DNA]</scope>
    <source>
        <strain evidence="3">Sxm20200214</strain>
        <tissue evidence="3">Leaf</tissue>
    </source>
</reference>
<keyword evidence="4" id="KW-1185">Reference proteome</keyword>
<evidence type="ECO:0000313" key="4">
    <source>
        <dbReference type="Proteomes" id="UP000886595"/>
    </source>
</evidence>
<evidence type="ECO:0000259" key="1">
    <source>
        <dbReference type="Pfam" id="PF00646"/>
    </source>
</evidence>
<evidence type="ECO:0000313" key="3">
    <source>
        <dbReference type="EMBL" id="KAG2323498.1"/>
    </source>
</evidence>
<dbReference type="EMBL" id="JAAMPC010000003">
    <property type="protein sequence ID" value="KAG2323498.1"/>
    <property type="molecule type" value="Genomic_DNA"/>
</dbReference>
<gene>
    <name evidence="3" type="ORF">Bca52824_016711</name>
</gene>
<organism evidence="3 4">
    <name type="scientific">Brassica carinata</name>
    <name type="common">Ethiopian mustard</name>
    <name type="synonym">Abyssinian cabbage</name>
    <dbReference type="NCBI Taxonomy" id="52824"/>
    <lineage>
        <taxon>Eukaryota</taxon>
        <taxon>Viridiplantae</taxon>
        <taxon>Streptophyta</taxon>
        <taxon>Embryophyta</taxon>
        <taxon>Tracheophyta</taxon>
        <taxon>Spermatophyta</taxon>
        <taxon>Magnoliopsida</taxon>
        <taxon>eudicotyledons</taxon>
        <taxon>Gunneridae</taxon>
        <taxon>Pentapetalae</taxon>
        <taxon>rosids</taxon>
        <taxon>malvids</taxon>
        <taxon>Brassicales</taxon>
        <taxon>Brassicaceae</taxon>
        <taxon>Brassiceae</taxon>
        <taxon>Brassica</taxon>
    </lineage>
</organism>
<feature type="domain" description="F-box" evidence="1">
    <location>
        <begin position="7"/>
        <end position="41"/>
    </location>
</feature>
<dbReference type="OrthoDB" id="1863935at2759"/>
<sequence>MWNMKISSDLMQEILSRLSLKANIQASTVCETWCEAAVSVRKLQPHPWLFCPLKESDEGNYILFDPSRSKTYKLNFPELDGCEFSYLKDGWLLVVTNVLKGSVPGLFFLFKPFTREHINLPKLKPKAVCCLAFSAAPTSSSCLVISLNYSRTPSYTLIDTCRPGETVWTTHRFKNMFPYRTWNNCVFSNGKFCFLNTGGDLRVFDPPRATWNILPVKTWSAFGQKALTSRMLMTEHEGDIFVVFTGRYYTPSVFKLNLKRMGWEEKGEIGGLTIFASIHASLTRASLSEKERNRLYQSRKGDLSTFPLVMKKSTFPALQGIIFLTT</sequence>
<dbReference type="Proteomes" id="UP000886595">
    <property type="component" value="Unassembled WGS sequence"/>
</dbReference>
<protein>
    <recommendedName>
        <fullName evidence="5">F-box domain-containing protein</fullName>
    </recommendedName>
</protein>
<dbReference type="Pfam" id="PF00646">
    <property type="entry name" value="F-box"/>
    <property type="match status" value="1"/>
</dbReference>
<dbReference type="InterPro" id="IPR005174">
    <property type="entry name" value="KIB1-4_b-propeller"/>
</dbReference>
<dbReference type="PANTHER" id="PTHR33127:SF5">
    <property type="entry name" value="TRANSMEMBRANE PROTEIN"/>
    <property type="match status" value="1"/>
</dbReference>
<dbReference type="InterPro" id="IPR001810">
    <property type="entry name" value="F-box_dom"/>
</dbReference>
<comment type="caution">
    <text evidence="3">The sequence shown here is derived from an EMBL/GenBank/DDBJ whole genome shotgun (WGS) entry which is preliminary data.</text>
</comment>
<proteinExistence type="predicted"/>
<dbReference type="AlphaFoldDB" id="A0A8X8B6P0"/>
<dbReference type="PANTHER" id="PTHR33127">
    <property type="entry name" value="TRANSMEMBRANE PROTEIN"/>
    <property type="match status" value="1"/>
</dbReference>
<name>A0A8X8B6P0_BRACI</name>
<evidence type="ECO:0008006" key="5">
    <source>
        <dbReference type="Google" id="ProtNLM"/>
    </source>
</evidence>
<evidence type="ECO:0000259" key="2">
    <source>
        <dbReference type="Pfam" id="PF03478"/>
    </source>
</evidence>
<dbReference type="SUPFAM" id="SSF50965">
    <property type="entry name" value="Galactose oxidase, central domain"/>
    <property type="match status" value="1"/>
</dbReference>
<accession>A0A8X8B6P0</accession>